<keyword evidence="12" id="KW-0969">Cilium</keyword>
<dbReference type="PANTHER" id="PTHR30034:SF6">
    <property type="entry name" value="YOP PROTEINS TRANSLOCATION PROTEIN Q"/>
    <property type="match status" value="1"/>
</dbReference>
<feature type="domain" description="Flagellar motor switch protein FliN-like C-terminal" evidence="11">
    <location>
        <begin position="243"/>
        <end position="309"/>
    </location>
</feature>
<dbReference type="Pfam" id="PF01052">
    <property type="entry name" value="FliMN_C"/>
    <property type="match status" value="1"/>
</dbReference>
<dbReference type="GO" id="GO:0009425">
    <property type="term" value="C:bacterial-type flagellum basal body"/>
    <property type="evidence" value="ECO:0007669"/>
    <property type="project" value="UniProtKB-SubCell"/>
</dbReference>
<sequence length="317" mass="34343">MNPTATAAAPDQGAGRARRRARSTEPVPYDFRRPIQLSREHSRILQLGFDSFARQATTLFTSSLRTVCEVSLRSIDQRTYAEYIDSLEPTTYMTMLSVDPMPGVGVIELSLLASMSCVDHMLGGPGTELQPVRPLSDIEGTIINGLVDRLLGEMRYALAGIVALDPKVIGKEYSPQFAQVAGAADVMVVTEFRLKIGERSHRLTVCLPFGGLLPHLSQAAAPSPASDRERAQRAQAAQLLRNRFDEVPVEVSVRLRSTELAPDQLTTLTAGDVVRLTHPSSAPIDVTVDAEVFAHATIGARGTRMAALIVATPQEES</sequence>
<dbReference type="RefSeq" id="WP_179501863.1">
    <property type="nucleotide sequence ID" value="NZ_JACCAA010000001.1"/>
</dbReference>
<evidence type="ECO:0000313" key="13">
    <source>
        <dbReference type="Proteomes" id="UP000540656"/>
    </source>
</evidence>
<dbReference type="InterPro" id="IPR001543">
    <property type="entry name" value="FliN-like_C"/>
</dbReference>
<reference evidence="12 13" key="1">
    <citation type="submission" date="2020-07" db="EMBL/GenBank/DDBJ databases">
        <title>Sequencing the genomes of 1000 actinobacteria strains.</title>
        <authorList>
            <person name="Klenk H.-P."/>
        </authorList>
    </citation>
    <scope>NUCLEOTIDE SEQUENCE [LARGE SCALE GENOMIC DNA]</scope>
    <source>
        <strain evidence="12 13">DSM 23819</strain>
    </source>
</reference>
<protein>
    <recommendedName>
        <fullName evidence="4">Flagellar motor switch protein FliM</fullName>
    </recommendedName>
</protein>
<dbReference type="GO" id="GO:0050918">
    <property type="term" value="P:positive chemotaxis"/>
    <property type="evidence" value="ECO:0007669"/>
    <property type="project" value="TreeGrafter"/>
</dbReference>
<keyword evidence="5" id="KW-1003">Cell membrane</keyword>
<keyword evidence="8" id="KW-0472">Membrane</keyword>
<comment type="similarity">
    <text evidence="3">Belongs to the FliM family.</text>
</comment>
<dbReference type="SUPFAM" id="SSF101801">
    <property type="entry name" value="Surface presentation of antigens (SPOA)"/>
    <property type="match status" value="1"/>
</dbReference>
<accession>A0A7Y9S0I5</accession>
<evidence type="ECO:0000256" key="3">
    <source>
        <dbReference type="ARBA" id="ARBA00011049"/>
    </source>
</evidence>
<dbReference type="InterPro" id="IPR001689">
    <property type="entry name" value="Flag_FliM"/>
</dbReference>
<dbReference type="Pfam" id="PF02154">
    <property type="entry name" value="FliM"/>
    <property type="match status" value="1"/>
</dbReference>
<comment type="subcellular location">
    <subcellularLocation>
        <location evidence="1">Bacterial flagellum basal body</location>
    </subcellularLocation>
    <subcellularLocation>
        <location evidence="2">Cell membrane</location>
        <topology evidence="2">Peripheral membrane protein</topology>
    </subcellularLocation>
</comment>
<comment type="caution">
    <text evidence="12">The sequence shown here is derived from an EMBL/GenBank/DDBJ whole genome shotgun (WGS) entry which is preliminary data.</text>
</comment>
<dbReference type="PANTHER" id="PTHR30034">
    <property type="entry name" value="FLAGELLAR MOTOR SWITCH PROTEIN FLIM"/>
    <property type="match status" value="1"/>
</dbReference>
<evidence type="ECO:0000256" key="4">
    <source>
        <dbReference type="ARBA" id="ARBA00021898"/>
    </source>
</evidence>
<evidence type="ECO:0000256" key="2">
    <source>
        <dbReference type="ARBA" id="ARBA00004202"/>
    </source>
</evidence>
<proteinExistence type="inferred from homology"/>
<evidence type="ECO:0000256" key="6">
    <source>
        <dbReference type="ARBA" id="ARBA00022500"/>
    </source>
</evidence>
<evidence type="ECO:0000256" key="10">
    <source>
        <dbReference type="SAM" id="MobiDB-lite"/>
    </source>
</evidence>
<dbReference type="Proteomes" id="UP000540656">
    <property type="component" value="Unassembled WGS sequence"/>
</dbReference>
<dbReference type="GO" id="GO:0071978">
    <property type="term" value="P:bacterial-type flagellum-dependent swarming motility"/>
    <property type="evidence" value="ECO:0007669"/>
    <property type="project" value="TreeGrafter"/>
</dbReference>
<dbReference type="SUPFAM" id="SSF103039">
    <property type="entry name" value="CheC-like"/>
    <property type="match status" value="1"/>
</dbReference>
<dbReference type="InterPro" id="IPR036429">
    <property type="entry name" value="SpoA-like_sf"/>
</dbReference>
<evidence type="ECO:0000256" key="9">
    <source>
        <dbReference type="ARBA" id="ARBA00023143"/>
    </source>
</evidence>
<dbReference type="InterPro" id="IPR028976">
    <property type="entry name" value="CheC-like_sf"/>
</dbReference>
<dbReference type="GO" id="GO:0005886">
    <property type="term" value="C:plasma membrane"/>
    <property type="evidence" value="ECO:0007669"/>
    <property type="project" value="UniProtKB-SubCell"/>
</dbReference>
<evidence type="ECO:0000256" key="7">
    <source>
        <dbReference type="ARBA" id="ARBA00022779"/>
    </source>
</evidence>
<keyword evidence="6" id="KW-0145">Chemotaxis</keyword>
<dbReference type="AlphaFoldDB" id="A0A7Y9S0I5"/>
<keyword evidence="12" id="KW-0966">Cell projection</keyword>
<keyword evidence="7" id="KW-0283">Flagellar rotation</keyword>
<evidence type="ECO:0000313" key="12">
    <source>
        <dbReference type="EMBL" id="NYG58729.1"/>
    </source>
</evidence>
<keyword evidence="13" id="KW-1185">Reference proteome</keyword>
<dbReference type="Gene3D" id="2.30.330.10">
    <property type="entry name" value="SpoA-like"/>
    <property type="match status" value="1"/>
</dbReference>
<keyword evidence="12" id="KW-0282">Flagellum</keyword>
<feature type="compositionally biased region" description="Low complexity" evidence="10">
    <location>
        <begin position="1"/>
        <end position="15"/>
    </location>
</feature>
<dbReference type="EMBL" id="JACCAA010000001">
    <property type="protein sequence ID" value="NYG58729.1"/>
    <property type="molecule type" value="Genomic_DNA"/>
</dbReference>
<evidence type="ECO:0000256" key="1">
    <source>
        <dbReference type="ARBA" id="ARBA00004117"/>
    </source>
</evidence>
<evidence type="ECO:0000256" key="8">
    <source>
        <dbReference type="ARBA" id="ARBA00023136"/>
    </source>
</evidence>
<dbReference type="Gene3D" id="3.40.1550.10">
    <property type="entry name" value="CheC-like"/>
    <property type="match status" value="1"/>
</dbReference>
<organism evidence="12 13">
    <name type="scientific">Nocardioides daedukensis</name>
    <dbReference type="NCBI Taxonomy" id="634462"/>
    <lineage>
        <taxon>Bacteria</taxon>
        <taxon>Bacillati</taxon>
        <taxon>Actinomycetota</taxon>
        <taxon>Actinomycetes</taxon>
        <taxon>Propionibacteriales</taxon>
        <taxon>Nocardioidaceae</taxon>
        <taxon>Nocardioides</taxon>
    </lineage>
</organism>
<feature type="region of interest" description="Disordered" evidence="10">
    <location>
        <begin position="1"/>
        <end position="25"/>
    </location>
</feature>
<evidence type="ECO:0000256" key="5">
    <source>
        <dbReference type="ARBA" id="ARBA00022475"/>
    </source>
</evidence>
<name>A0A7Y9S0I5_9ACTN</name>
<dbReference type="GO" id="GO:0003774">
    <property type="term" value="F:cytoskeletal motor activity"/>
    <property type="evidence" value="ECO:0007669"/>
    <property type="project" value="InterPro"/>
</dbReference>
<dbReference type="PIRSF" id="PIRSF002888">
    <property type="entry name" value="FliM"/>
    <property type="match status" value="1"/>
</dbReference>
<dbReference type="CDD" id="cd17908">
    <property type="entry name" value="FliM"/>
    <property type="match status" value="1"/>
</dbReference>
<keyword evidence="9" id="KW-0975">Bacterial flagellum</keyword>
<gene>
    <name evidence="12" type="ORF">BJ980_001652</name>
</gene>
<evidence type="ECO:0000259" key="11">
    <source>
        <dbReference type="Pfam" id="PF01052"/>
    </source>
</evidence>